<dbReference type="PROSITE" id="PS51819">
    <property type="entry name" value="VOC"/>
    <property type="match status" value="2"/>
</dbReference>
<keyword evidence="13" id="KW-1185">Reference proteome</keyword>
<evidence type="ECO:0000256" key="3">
    <source>
        <dbReference type="ARBA" id="ARBA00013222"/>
    </source>
</evidence>
<evidence type="ECO:0000256" key="1">
    <source>
        <dbReference type="ARBA" id="ARBA00005162"/>
    </source>
</evidence>
<keyword evidence="6" id="KW-0828">Tyrosine catabolism</keyword>
<keyword evidence="8" id="KW-0585">Phenylalanine catabolism</keyword>
<dbReference type="Proteomes" id="UP000789739">
    <property type="component" value="Unassembled WGS sequence"/>
</dbReference>
<dbReference type="GO" id="GO:0046872">
    <property type="term" value="F:metal ion binding"/>
    <property type="evidence" value="ECO:0007669"/>
    <property type="project" value="UniProtKB-KW"/>
</dbReference>
<dbReference type="Pfam" id="PF14696">
    <property type="entry name" value="Glyoxalase_5"/>
    <property type="match status" value="1"/>
</dbReference>
<proteinExistence type="inferred from homology"/>
<dbReference type="InterPro" id="IPR005956">
    <property type="entry name" value="4OHPhenylPyrv_dOase"/>
</dbReference>
<evidence type="ECO:0000256" key="5">
    <source>
        <dbReference type="ARBA" id="ARBA00022737"/>
    </source>
</evidence>
<name>A0A9N9BHJ4_9GLOM</name>
<feature type="domain" description="VOC" evidence="11">
    <location>
        <begin position="11"/>
        <end position="142"/>
    </location>
</feature>
<evidence type="ECO:0000256" key="9">
    <source>
        <dbReference type="PIRNR" id="PIRNR009283"/>
    </source>
</evidence>
<evidence type="ECO:0000256" key="6">
    <source>
        <dbReference type="ARBA" id="ARBA00022878"/>
    </source>
</evidence>
<evidence type="ECO:0000256" key="7">
    <source>
        <dbReference type="ARBA" id="ARBA00023004"/>
    </source>
</evidence>
<dbReference type="GO" id="GO:0003868">
    <property type="term" value="F:4-hydroxyphenylpyruvate dioxygenase activity"/>
    <property type="evidence" value="ECO:0007669"/>
    <property type="project" value="InterPro"/>
</dbReference>
<evidence type="ECO:0000313" key="12">
    <source>
        <dbReference type="EMBL" id="CAG8564826.1"/>
    </source>
</evidence>
<organism evidence="12 13">
    <name type="scientific">Paraglomus brasilianum</name>
    <dbReference type="NCBI Taxonomy" id="144538"/>
    <lineage>
        <taxon>Eukaryota</taxon>
        <taxon>Fungi</taxon>
        <taxon>Fungi incertae sedis</taxon>
        <taxon>Mucoromycota</taxon>
        <taxon>Glomeromycotina</taxon>
        <taxon>Glomeromycetes</taxon>
        <taxon>Paraglomerales</taxon>
        <taxon>Paraglomeraceae</taxon>
        <taxon>Paraglomus</taxon>
    </lineage>
</organism>
<dbReference type="GO" id="GO:0006572">
    <property type="term" value="P:L-tyrosine catabolic process"/>
    <property type="evidence" value="ECO:0007669"/>
    <property type="project" value="UniProtKB-KW"/>
</dbReference>
<evidence type="ECO:0000256" key="4">
    <source>
        <dbReference type="ARBA" id="ARBA00022723"/>
    </source>
</evidence>
<dbReference type="AlphaFoldDB" id="A0A9N9BHJ4"/>
<comment type="cofactor">
    <cofactor evidence="10">
        <name>Fe cation</name>
        <dbReference type="ChEBI" id="CHEBI:24875"/>
    </cofactor>
    <text evidence="10">Binds 1 Fe cation per subunit.</text>
</comment>
<keyword evidence="7 10" id="KW-0408">Iron</keyword>
<dbReference type="OrthoDB" id="414569at2759"/>
<feature type="domain" description="VOC" evidence="11">
    <location>
        <begin position="173"/>
        <end position="324"/>
    </location>
</feature>
<dbReference type="InterPro" id="IPR004360">
    <property type="entry name" value="Glyas_Fos-R_dOase_dom"/>
</dbReference>
<dbReference type="Pfam" id="PF00903">
    <property type="entry name" value="Glyoxalase"/>
    <property type="match status" value="1"/>
</dbReference>
<evidence type="ECO:0000256" key="10">
    <source>
        <dbReference type="PIRSR" id="PIRSR009283-1"/>
    </source>
</evidence>
<feature type="binding site" evidence="10">
    <location>
        <position position="252"/>
    </location>
    <ligand>
        <name>Fe cation</name>
        <dbReference type="ChEBI" id="CHEBI:24875"/>
    </ligand>
</feature>
<protein>
    <recommendedName>
        <fullName evidence="3 9">4-hydroxyphenylpyruvate dioxygenase</fullName>
    </recommendedName>
</protein>
<dbReference type="SUPFAM" id="SSF54593">
    <property type="entry name" value="Glyoxalase/Bleomycin resistance protein/Dihydroxybiphenyl dioxygenase"/>
    <property type="match status" value="1"/>
</dbReference>
<dbReference type="PANTHER" id="PTHR11959">
    <property type="entry name" value="4-HYDROXYPHENYLPYRUVATE DIOXYGENASE"/>
    <property type="match status" value="1"/>
</dbReference>
<reference evidence="12" key="1">
    <citation type="submission" date="2021-06" db="EMBL/GenBank/DDBJ databases">
        <authorList>
            <person name="Kallberg Y."/>
            <person name="Tangrot J."/>
            <person name="Rosling A."/>
        </authorList>
    </citation>
    <scope>NUCLEOTIDE SEQUENCE</scope>
    <source>
        <strain evidence="12">BR232B</strain>
    </source>
</reference>
<keyword evidence="5" id="KW-0677">Repeat</keyword>
<evidence type="ECO:0000259" key="11">
    <source>
        <dbReference type="PROSITE" id="PS51819"/>
    </source>
</evidence>
<dbReference type="CDD" id="cd07250">
    <property type="entry name" value="HPPD_C_like"/>
    <property type="match status" value="1"/>
</dbReference>
<dbReference type="FunFam" id="3.10.180.10:FF:000001">
    <property type="entry name" value="4-hydroxyphenylpyruvate dioxygenase"/>
    <property type="match status" value="1"/>
</dbReference>
<evidence type="ECO:0000256" key="8">
    <source>
        <dbReference type="ARBA" id="ARBA00023232"/>
    </source>
</evidence>
<dbReference type="EMBL" id="CAJVPI010000709">
    <property type="protein sequence ID" value="CAG8564826.1"/>
    <property type="molecule type" value="Genomic_DNA"/>
</dbReference>
<keyword evidence="4 10" id="KW-0479">Metal-binding</keyword>
<dbReference type="InterPro" id="IPR041735">
    <property type="entry name" value="4OHPhenylPyrv_dOase_C"/>
</dbReference>
<sequence length="367" mass="41423">MSTKAIGTYESFDHVIFWVGNAKQAASYYTTRLGFRHICYRGLETGHRDIVSHVVRQGKITFVFQSALSPNDKVLGPHLVTHGDGVRDVAFTVDNCRAVFRQALNRGATPIKEPWEEKDRDGTVVMATVATYGDTVHTFIERKAYRGVFLPGFEVIKGKDPLEDSLPNAGLMYLDHVVGNQPDDEMAKVFGFHRFWSVDDKQIHTQYSSLRSVVMASNNEFIKMPVNEPASGSKKSQIQEYVDYYGGAGVQHIALRTDNIVTAITNLRARGLEFLDVPSSYYENLREKLKSASIKVTEDIGILEKLKILVDYDDEGYLLQIFTKPLQDRPTFFVEVIQRKNHQGFGAGNFKALFEAIERDQEARGNL</sequence>
<evidence type="ECO:0000313" key="13">
    <source>
        <dbReference type="Proteomes" id="UP000789739"/>
    </source>
</evidence>
<feature type="binding site" evidence="10">
    <location>
        <position position="176"/>
    </location>
    <ligand>
        <name>Fe cation</name>
        <dbReference type="ChEBI" id="CHEBI:24875"/>
    </ligand>
</feature>
<comment type="pathway">
    <text evidence="1">Amino-acid degradation; L-phenylalanine degradation; acetoacetate and fumarate from L-phenylalanine: step 3/6.</text>
</comment>
<dbReference type="PIRSF" id="PIRSF009283">
    <property type="entry name" value="HPP_dOase"/>
    <property type="match status" value="1"/>
</dbReference>
<dbReference type="Gene3D" id="3.10.180.10">
    <property type="entry name" value="2,3-Dihydroxybiphenyl 1,2-Dioxygenase, domain 1"/>
    <property type="match status" value="2"/>
</dbReference>
<dbReference type="InterPro" id="IPR041736">
    <property type="entry name" value="4OHPhenylPyrv_dOase_N"/>
</dbReference>
<dbReference type="CDD" id="cd08342">
    <property type="entry name" value="HPPD_N_like"/>
    <property type="match status" value="1"/>
</dbReference>
<accession>A0A9N9BHJ4</accession>
<dbReference type="InterPro" id="IPR029068">
    <property type="entry name" value="Glyas_Bleomycin-R_OHBP_Dase"/>
</dbReference>
<dbReference type="InterPro" id="IPR037523">
    <property type="entry name" value="VOC_core"/>
</dbReference>
<dbReference type="NCBIfam" id="TIGR01263">
    <property type="entry name" value="4HPPD"/>
    <property type="match status" value="1"/>
</dbReference>
<feature type="binding site" evidence="10">
    <location>
        <position position="335"/>
    </location>
    <ligand>
        <name>Fe cation</name>
        <dbReference type="ChEBI" id="CHEBI:24875"/>
    </ligand>
</feature>
<evidence type="ECO:0000256" key="2">
    <source>
        <dbReference type="ARBA" id="ARBA00005877"/>
    </source>
</evidence>
<dbReference type="PANTHER" id="PTHR11959:SF1">
    <property type="entry name" value="4-HYDROXYPHENYLPYRUVATE DIOXYGENASE"/>
    <property type="match status" value="1"/>
</dbReference>
<comment type="caution">
    <text evidence="12">The sequence shown here is derived from an EMBL/GenBank/DDBJ whole genome shotgun (WGS) entry which is preliminary data.</text>
</comment>
<gene>
    <name evidence="12" type="ORF">PBRASI_LOCUS5784</name>
</gene>
<dbReference type="GO" id="GO:0006559">
    <property type="term" value="P:L-phenylalanine catabolic process"/>
    <property type="evidence" value="ECO:0007669"/>
    <property type="project" value="UniProtKB-KW"/>
</dbReference>
<comment type="similarity">
    <text evidence="2 9">Belongs to the 4HPPD family.</text>
</comment>